<dbReference type="RefSeq" id="WP_151108596.1">
    <property type="nucleotide sequence ID" value="NZ_WAEM01000013.1"/>
</dbReference>
<evidence type="ECO:0008006" key="4">
    <source>
        <dbReference type="Google" id="ProtNLM"/>
    </source>
</evidence>
<comment type="caution">
    <text evidence="2">The sequence shown here is derived from an EMBL/GenBank/DDBJ whole genome shotgun (WGS) entry which is preliminary data.</text>
</comment>
<dbReference type="EMBL" id="WAEM01000013">
    <property type="protein sequence ID" value="KAB1153713.1"/>
    <property type="molecule type" value="Genomic_DNA"/>
</dbReference>
<evidence type="ECO:0000313" key="2">
    <source>
        <dbReference type="EMBL" id="KAB1153713.1"/>
    </source>
</evidence>
<feature type="signal peptide" evidence="1">
    <location>
        <begin position="1"/>
        <end position="22"/>
    </location>
</feature>
<dbReference type="Proteomes" id="UP000490922">
    <property type="component" value="Unassembled WGS sequence"/>
</dbReference>
<protein>
    <recommendedName>
        <fullName evidence="4">DUF4878 domain-containing protein</fullName>
    </recommendedName>
</protein>
<feature type="chain" id="PRO_5029856109" description="DUF4878 domain-containing protein" evidence="1">
    <location>
        <begin position="23"/>
        <end position="109"/>
    </location>
</feature>
<dbReference type="AlphaFoldDB" id="A0A7J5A8D1"/>
<gene>
    <name evidence="2" type="ORF">F6464_14095</name>
</gene>
<name>A0A7J5A8D1_9FLAO</name>
<evidence type="ECO:0000256" key="1">
    <source>
        <dbReference type="SAM" id="SignalP"/>
    </source>
</evidence>
<evidence type="ECO:0000313" key="3">
    <source>
        <dbReference type="Proteomes" id="UP000490922"/>
    </source>
</evidence>
<reference evidence="2 3" key="1">
    <citation type="submission" date="2019-09" db="EMBL/GenBank/DDBJ databases">
        <title>Flavobacterium sp. nov., isolated from glacier ice.</title>
        <authorList>
            <person name="Liu Q."/>
        </authorList>
    </citation>
    <scope>NUCLEOTIDE SEQUENCE [LARGE SCALE GENOMIC DNA]</scope>
    <source>
        <strain evidence="2 3">NBRC 112527</strain>
    </source>
</reference>
<organism evidence="2 3">
    <name type="scientific">Flavobacterium luteum</name>
    <dbReference type="NCBI Taxonomy" id="2026654"/>
    <lineage>
        <taxon>Bacteria</taxon>
        <taxon>Pseudomonadati</taxon>
        <taxon>Bacteroidota</taxon>
        <taxon>Flavobacteriia</taxon>
        <taxon>Flavobacteriales</taxon>
        <taxon>Flavobacteriaceae</taxon>
        <taxon>Flavobacterium</taxon>
    </lineage>
</organism>
<dbReference type="OrthoDB" id="799204at2"/>
<accession>A0A7J5A8D1</accession>
<keyword evidence="1" id="KW-0732">Signal</keyword>
<sequence>MKKNYILILVFFILTLNSCSNSPQIKAESAVKDYLQENLNNPDSYCPISFSKVKTFSSGTNTSYSITHVYSLLNSDKDRVKMTVSFLLNTDFTLQEVELITINGDYGLM</sequence>
<keyword evidence="3" id="KW-1185">Reference proteome</keyword>
<proteinExistence type="predicted"/>